<dbReference type="PANTHER" id="PTHR37710:SF1">
    <property type="entry name" value="TRANSMEMBRANE PROTEIN"/>
    <property type="match status" value="1"/>
</dbReference>
<dbReference type="PANTHER" id="PTHR37710">
    <property type="entry name" value="TRANSMEMBRANE PROTEIN"/>
    <property type="match status" value="1"/>
</dbReference>
<dbReference type="AlphaFoldDB" id="A0AAN9MVX5"/>
<evidence type="ECO:0000256" key="1">
    <source>
        <dbReference type="SAM" id="MobiDB-lite"/>
    </source>
</evidence>
<evidence type="ECO:0000313" key="3">
    <source>
        <dbReference type="Proteomes" id="UP001367508"/>
    </source>
</evidence>
<proteinExistence type="predicted"/>
<comment type="caution">
    <text evidence="2">The sequence shown here is derived from an EMBL/GenBank/DDBJ whole genome shotgun (WGS) entry which is preliminary data.</text>
</comment>
<evidence type="ECO:0000313" key="2">
    <source>
        <dbReference type="EMBL" id="KAK7359398.1"/>
    </source>
</evidence>
<protein>
    <submittedName>
        <fullName evidence="2">Uncharacterized protein</fullName>
    </submittedName>
</protein>
<dbReference type="Proteomes" id="UP001367508">
    <property type="component" value="Unassembled WGS sequence"/>
</dbReference>
<accession>A0AAN9MVX5</accession>
<feature type="region of interest" description="Disordered" evidence="1">
    <location>
        <begin position="219"/>
        <end position="267"/>
    </location>
</feature>
<name>A0AAN9MVX5_CANGL</name>
<reference evidence="2 3" key="1">
    <citation type="submission" date="2024-01" db="EMBL/GenBank/DDBJ databases">
        <title>The genomes of 5 underutilized Papilionoideae crops provide insights into root nodulation and disease resistanc.</title>
        <authorList>
            <person name="Jiang F."/>
        </authorList>
    </citation>
    <scope>NUCLEOTIDE SEQUENCE [LARGE SCALE GENOMIC DNA]</scope>
    <source>
        <strain evidence="2">LVBAO_FW01</strain>
        <tissue evidence="2">Leaves</tissue>
    </source>
</reference>
<gene>
    <name evidence="2" type="ORF">VNO77_01356</name>
</gene>
<feature type="compositionally biased region" description="Basic and acidic residues" evidence="1">
    <location>
        <begin position="220"/>
        <end position="267"/>
    </location>
</feature>
<sequence>MLSIFEKPKATGKMSSRHGPLQACGVTILAIVEISLGKTQDINGPLGSILRRMGKLVKFATPFIYTLEYQLLTMLSFIDHRILAIEKITENLFPPSRHVFNKIDEIAVVIMTLPEKFDGAVNTFPTMIHQVPFLEGVLTLVISRLNSLVSILNHWGQESYSRVNEKTIGVDRSCNESSMDSSDDVNCGNLGNFPPILSESGAKEVQDLALSSQMVGSYKEALERGKEEDPDENVEKSEKKLDGSESEVSEEREKNDGDDNEEKIDSDLMKYQVGKSEMVKNDPILELFESAWLMKPGRH</sequence>
<dbReference type="EMBL" id="JAYMYQ010000001">
    <property type="protein sequence ID" value="KAK7359398.1"/>
    <property type="molecule type" value="Genomic_DNA"/>
</dbReference>
<organism evidence="2 3">
    <name type="scientific">Canavalia gladiata</name>
    <name type="common">Sword bean</name>
    <name type="synonym">Dolichos gladiatus</name>
    <dbReference type="NCBI Taxonomy" id="3824"/>
    <lineage>
        <taxon>Eukaryota</taxon>
        <taxon>Viridiplantae</taxon>
        <taxon>Streptophyta</taxon>
        <taxon>Embryophyta</taxon>
        <taxon>Tracheophyta</taxon>
        <taxon>Spermatophyta</taxon>
        <taxon>Magnoliopsida</taxon>
        <taxon>eudicotyledons</taxon>
        <taxon>Gunneridae</taxon>
        <taxon>Pentapetalae</taxon>
        <taxon>rosids</taxon>
        <taxon>fabids</taxon>
        <taxon>Fabales</taxon>
        <taxon>Fabaceae</taxon>
        <taxon>Papilionoideae</taxon>
        <taxon>50 kb inversion clade</taxon>
        <taxon>NPAAA clade</taxon>
        <taxon>indigoferoid/millettioid clade</taxon>
        <taxon>Phaseoleae</taxon>
        <taxon>Canavalia</taxon>
    </lineage>
</organism>
<keyword evidence="3" id="KW-1185">Reference proteome</keyword>